<dbReference type="Pfam" id="PF18289">
    <property type="entry name" value="HU-CCDC81_euk_2"/>
    <property type="match status" value="1"/>
</dbReference>
<dbReference type="InterPro" id="IPR028034">
    <property type="entry name" value="HU-CCDC81"/>
</dbReference>
<dbReference type="InterPro" id="IPR026295">
    <property type="entry name" value="CCD81"/>
</dbReference>
<feature type="compositionally biased region" description="Low complexity" evidence="1">
    <location>
        <begin position="393"/>
        <end position="411"/>
    </location>
</feature>
<name>A0AAQ4R4S9_GASAC</name>
<dbReference type="Pfam" id="PF14908">
    <property type="entry name" value="HU-CCDC81_euk_1"/>
    <property type="match status" value="1"/>
</dbReference>
<dbReference type="GeneTree" id="ENSGT00390000011985"/>
<dbReference type="GO" id="GO:0005815">
    <property type="term" value="C:microtubule organizing center"/>
    <property type="evidence" value="ECO:0007669"/>
    <property type="project" value="TreeGrafter"/>
</dbReference>
<evidence type="ECO:0000313" key="5">
    <source>
        <dbReference type="Proteomes" id="UP000007635"/>
    </source>
</evidence>
<reference evidence="4" key="2">
    <citation type="submission" date="2025-08" db="UniProtKB">
        <authorList>
            <consortium name="Ensembl"/>
        </authorList>
    </citation>
    <scope>IDENTIFICATION</scope>
</reference>
<feature type="compositionally biased region" description="Polar residues" evidence="1">
    <location>
        <begin position="188"/>
        <end position="207"/>
    </location>
</feature>
<organism evidence="4 5">
    <name type="scientific">Gasterosteus aculeatus aculeatus</name>
    <name type="common">three-spined stickleback</name>
    <dbReference type="NCBI Taxonomy" id="481459"/>
    <lineage>
        <taxon>Eukaryota</taxon>
        <taxon>Metazoa</taxon>
        <taxon>Chordata</taxon>
        <taxon>Craniata</taxon>
        <taxon>Vertebrata</taxon>
        <taxon>Euteleostomi</taxon>
        <taxon>Actinopterygii</taxon>
        <taxon>Neopterygii</taxon>
        <taxon>Teleostei</taxon>
        <taxon>Neoteleostei</taxon>
        <taxon>Acanthomorphata</taxon>
        <taxon>Eupercaria</taxon>
        <taxon>Perciformes</taxon>
        <taxon>Cottioidei</taxon>
        <taxon>Gasterosteales</taxon>
        <taxon>Gasterosteidae</taxon>
        <taxon>Gasterosteus</taxon>
    </lineage>
</organism>
<evidence type="ECO:0008006" key="6">
    <source>
        <dbReference type="Google" id="ProtNLM"/>
    </source>
</evidence>
<dbReference type="InterPro" id="IPR040673">
    <property type="entry name" value="CCDC81_HU_dom_2"/>
</dbReference>
<dbReference type="AlphaFoldDB" id="A0AAQ4R4S9"/>
<feature type="region of interest" description="Disordered" evidence="1">
    <location>
        <begin position="377"/>
        <end position="449"/>
    </location>
</feature>
<keyword evidence="5" id="KW-1185">Reference proteome</keyword>
<proteinExistence type="predicted"/>
<dbReference type="PANTHER" id="PTHR14362">
    <property type="entry name" value="COILED-COIL DOMAIN-CONTAINING PROTEIN 81"/>
    <property type="match status" value="1"/>
</dbReference>
<feature type="region of interest" description="Disordered" evidence="1">
    <location>
        <begin position="163"/>
        <end position="277"/>
    </location>
</feature>
<reference evidence="4" key="3">
    <citation type="submission" date="2025-09" db="UniProtKB">
        <authorList>
            <consortium name="Ensembl"/>
        </authorList>
    </citation>
    <scope>IDENTIFICATION</scope>
</reference>
<protein>
    <recommendedName>
        <fullName evidence="6">Coiled-coil domain-containing protein 81</fullName>
    </recommendedName>
</protein>
<sequence>MTIQKGVHLAGLGTFTFSQQKSDTGNKRTTTQRPIFLLAGRLIQSLGLKQVRPLAAATKLPVVQLNFAAVSQGTQFSRDVVEGCVRETLLLLFRALASEQDIFLTFQGIGVLSFKNNKVAQLLICISQSGTPAAVGFLPHVTSFDCCSKVRMKFSRGFIDATGGTGRPLSNNRPESGGSSLSGGPSRLQRTLTANPVTLPTVCSPQPDNKAGDKDAWCSSPAPDQRNAGEVPQQREVKSHQPLQPATVKAVRLSEELKAKPPTQTTDKRSTSVTPAALTPEHLTLSCSGHTRAGQELCYLCMQRAQRNVPVYLRGLQQAEERTQEKLLLLKAQQRDKLCMDQEQETLNEQRKHAKHVATFNLQMSEKKEKIRCPLFPEDPATSVQERAPEPDGGTAATRGPGPAEPAARGAPGPGPARPGGSFAEGPAAPAETREDYALQEGSGHAGWR</sequence>
<feature type="domain" description="CCDC81 HU" evidence="3">
    <location>
        <begin position="61"/>
        <end position="120"/>
    </location>
</feature>
<dbReference type="Proteomes" id="UP000007635">
    <property type="component" value="Chromosome II"/>
</dbReference>
<reference evidence="4 5" key="1">
    <citation type="journal article" date="2021" name="G3 (Bethesda)">
        <title>Improved contiguity of the threespine stickleback genome using long-read sequencing.</title>
        <authorList>
            <person name="Nath S."/>
            <person name="Shaw D.E."/>
            <person name="White M.A."/>
        </authorList>
    </citation>
    <scope>NUCLEOTIDE SEQUENCE [LARGE SCALE GENOMIC DNA]</scope>
    <source>
        <strain evidence="4 5">Lake Benthic</strain>
    </source>
</reference>
<feature type="domain" description="CCDC81 HU" evidence="2">
    <location>
        <begin position="1"/>
        <end position="50"/>
    </location>
</feature>
<evidence type="ECO:0000313" key="4">
    <source>
        <dbReference type="Ensembl" id="ENSGACP00000057613.1"/>
    </source>
</evidence>
<feature type="compositionally biased region" description="Low complexity" evidence="1">
    <location>
        <begin position="176"/>
        <end position="186"/>
    </location>
</feature>
<dbReference type="Ensembl" id="ENSGACT00000061767.1">
    <property type="protein sequence ID" value="ENSGACP00000057613.1"/>
    <property type="gene ID" value="ENSGACG00000015139.2"/>
</dbReference>
<evidence type="ECO:0000259" key="3">
    <source>
        <dbReference type="Pfam" id="PF18289"/>
    </source>
</evidence>
<evidence type="ECO:0000259" key="2">
    <source>
        <dbReference type="Pfam" id="PF14908"/>
    </source>
</evidence>
<dbReference type="PANTHER" id="PTHR14362:SF2">
    <property type="entry name" value="COILED-COIL DOMAIN-CONTAINING PROTEIN 81"/>
    <property type="match status" value="1"/>
</dbReference>
<accession>A0AAQ4R4S9</accession>
<evidence type="ECO:0000256" key="1">
    <source>
        <dbReference type="SAM" id="MobiDB-lite"/>
    </source>
</evidence>